<dbReference type="STRING" id="412965.COSY_0896"/>
<feature type="transmembrane region" description="Helical" evidence="5">
    <location>
        <begin position="219"/>
        <end position="240"/>
    </location>
</feature>
<keyword evidence="7" id="KW-1185">Reference proteome</keyword>
<dbReference type="GO" id="GO:0016020">
    <property type="term" value="C:membrane"/>
    <property type="evidence" value="ECO:0007669"/>
    <property type="project" value="UniProtKB-SubCell"/>
</dbReference>
<keyword evidence="3 5" id="KW-1133">Transmembrane helix</keyword>
<feature type="transmembrane region" description="Helical" evidence="5">
    <location>
        <begin position="152"/>
        <end position="173"/>
    </location>
</feature>
<organism evidence="6 7">
    <name type="scientific">Vesicomyosocius okutanii subsp. Calyptogena okutanii (strain HA)</name>
    <dbReference type="NCBI Taxonomy" id="412965"/>
    <lineage>
        <taxon>Bacteria</taxon>
        <taxon>Pseudomonadati</taxon>
        <taxon>Pseudomonadota</taxon>
        <taxon>Gammaproteobacteria</taxon>
        <taxon>Candidatus Pseudothioglobaceae</taxon>
        <taxon>Candidatus Vesicomyidisocius</taxon>
    </lineage>
</organism>
<dbReference type="AlphaFoldDB" id="A5CVL1"/>
<feature type="transmembrane region" description="Helical" evidence="5">
    <location>
        <begin position="80"/>
        <end position="98"/>
    </location>
</feature>
<comment type="subcellular location">
    <subcellularLocation>
        <location evidence="1">Membrane</location>
        <topology evidence="1">Multi-pass membrane protein</topology>
    </subcellularLocation>
</comment>
<evidence type="ECO:0000256" key="3">
    <source>
        <dbReference type="ARBA" id="ARBA00022989"/>
    </source>
</evidence>
<evidence type="ECO:0000256" key="4">
    <source>
        <dbReference type="ARBA" id="ARBA00023136"/>
    </source>
</evidence>
<dbReference type="HOGENOM" id="CLU_986560_0_0_6"/>
<evidence type="ECO:0000256" key="2">
    <source>
        <dbReference type="ARBA" id="ARBA00022692"/>
    </source>
</evidence>
<accession>A5CVL1</accession>
<proteinExistence type="predicted"/>
<evidence type="ECO:0000313" key="7">
    <source>
        <dbReference type="Proteomes" id="UP000000247"/>
    </source>
</evidence>
<reference evidence="7" key="1">
    <citation type="journal article" date="2007" name="Curr. Biol.">
        <title>Reduced genome of the thioautotrophic intracellular symbiont in a deep-sea clam, Calyptogena okutanii.</title>
        <authorList>
            <person name="Kuwahara H."/>
            <person name="Yoshida T."/>
            <person name="Takaki Y."/>
            <person name="Shimamura S."/>
            <person name="Nishi S."/>
            <person name="Harada M."/>
            <person name="Matsuyama K."/>
            <person name="Takishita K."/>
            <person name="Kawato M."/>
            <person name="Uematsu K."/>
            <person name="Fujiwara Y."/>
            <person name="Sato T."/>
            <person name="Kato C."/>
            <person name="Kitagawa M."/>
            <person name="Kato I."/>
            <person name="Maruyama T."/>
        </authorList>
    </citation>
    <scope>NUCLEOTIDE SEQUENCE [LARGE SCALE GENOMIC DNA]</scope>
    <source>
        <strain evidence="7">HA</strain>
    </source>
</reference>
<sequence length="283" mass="32514">MMNEFFITIWNMIERLVWSDWITIAILAIFLVLGFKRGLAKELINLGFLLLAILITLLFYQVLATSSLITWLMLSHQSHLTISFWIIFICIVIIKKLIYKLTQLSLTINNPCVLNKLFALMVLFTAITIFSCHHLDIVAGLDIIEVFIDNKYIRISVSFIILFSSIFGIFTFISKILNISIDKTKPCFLSSFFEKILKILQAMDIKLNARNINSTQNSILGSMMGLIKANLAILIIVLMLQNISWVSQQYYWIETNGALRIFQDIASNIKPVLSQYLLFINNN</sequence>
<protein>
    <recommendedName>
        <fullName evidence="8">Colicin V production protein</fullName>
    </recommendedName>
</protein>
<feature type="transmembrane region" description="Helical" evidence="5">
    <location>
        <begin position="118"/>
        <end position="140"/>
    </location>
</feature>
<dbReference type="EMBL" id="AP009247">
    <property type="protein sequence ID" value="BAF62000.1"/>
    <property type="molecule type" value="Genomic_DNA"/>
</dbReference>
<keyword evidence="4 5" id="KW-0472">Membrane</keyword>
<feature type="transmembrane region" description="Helical" evidence="5">
    <location>
        <begin position="47"/>
        <end position="74"/>
    </location>
</feature>
<evidence type="ECO:0008006" key="8">
    <source>
        <dbReference type="Google" id="ProtNLM"/>
    </source>
</evidence>
<dbReference type="KEGG" id="vok:COSY_0896"/>
<evidence type="ECO:0000256" key="1">
    <source>
        <dbReference type="ARBA" id="ARBA00004141"/>
    </source>
</evidence>
<feature type="transmembrane region" description="Helical" evidence="5">
    <location>
        <begin position="16"/>
        <end position="35"/>
    </location>
</feature>
<dbReference type="GO" id="GO:0009403">
    <property type="term" value="P:toxin biosynthetic process"/>
    <property type="evidence" value="ECO:0007669"/>
    <property type="project" value="InterPro"/>
</dbReference>
<dbReference type="Proteomes" id="UP000000247">
    <property type="component" value="Chromosome"/>
</dbReference>
<dbReference type="Pfam" id="PF02674">
    <property type="entry name" value="Colicin_V"/>
    <property type="match status" value="1"/>
</dbReference>
<evidence type="ECO:0000313" key="6">
    <source>
        <dbReference type="EMBL" id="BAF62000.1"/>
    </source>
</evidence>
<gene>
    <name evidence="6" type="ordered locus">COSY_0896</name>
</gene>
<evidence type="ECO:0000256" key="5">
    <source>
        <dbReference type="SAM" id="Phobius"/>
    </source>
</evidence>
<name>A5CVL1_VESOH</name>
<dbReference type="InterPro" id="IPR003825">
    <property type="entry name" value="Colicin-V_CvpA"/>
</dbReference>
<keyword evidence="2 5" id="KW-0812">Transmembrane</keyword>